<keyword evidence="1" id="KW-0472">Membrane</keyword>
<accession>A0A9E8NDV7</accession>
<keyword evidence="3" id="KW-1185">Reference proteome</keyword>
<dbReference type="KEGG" id="dpf:ON006_13410"/>
<keyword evidence="1" id="KW-1133">Transmembrane helix</keyword>
<evidence type="ECO:0000313" key="3">
    <source>
        <dbReference type="Proteomes" id="UP001164653"/>
    </source>
</evidence>
<dbReference type="RefSeq" id="WP_244820302.1">
    <property type="nucleotide sequence ID" value="NZ_CP112998.1"/>
</dbReference>
<feature type="transmembrane region" description="Helical" evidence="1">
    <location>
        <begin position="179"/>
        <end position="199"/>
    </location>
</feature>
<gene>
    <name evidence="2" type="ORF">ON006_13410</name>
</gene>
<feature type="transmembrane region" description="Helical" evidence="1">
    <location>
        <begin position="12"/>
        <end position="30"/>
    </location>
</feature>
<evidence type="ECO:0000313" key="2">
    <source>
        <dbReference type="EMBL" id="WAC14935.1"/>
    </source>
</evidence>
<organism evidence="2 3">
    <name type="scientific">Dyadobacter pollutisoli</name>
    <dbReference type="NCBI Taxonomy" id="2910158"/>
    <lineage>
        <taxon>Bacteria</taxon>
        <taxon>Pseudomonadati</taxon>
        <taxon>Bacteroidota</taxon>
        <taxon>Cytophagia</taxon>
        <taxon>Cytophagales</taxon>
        <taxon>Spirosomataceae</taxon>
        <taxon>Dyadobacter</taxon>
    </lineage>
</organism>
<protein>
    <submittedName>
        <fullName evidence="2">Uncharacterized protein</fullName>
    </submittedName>
</protein>
<reference evidence="2" key="1">
    <citation type="submission" date="2022-11" db="EMBL/GenBank/DDBJ databases">
        <title>Dyadobacter pollutisoli sp. nov., isolated from plastic dumped soil.</title>
        <authorList>
            <person name="Kim J.M."/>
            <person name="Kim K.R."/>
            <person name="Lee J.K."/>
            <person name="Hao L."/>
            <person name="Jeon C.O."/>
        </authorList>
    </citation>
    <scope>NUCLEOTIDE SEQUENCE</scope>
    <source>
        <strain evidence="2">U1</strain>
    </source>
</reference>
<feature type="transmembrane region" description="Helical" evidence="1">
    <location>
        <begin position="205"/>
        <end position="224"/>
    </location>
</feature>
<keyword evidence="1" id="KW-0812">Transmembrane</keyword>
<proteinExistence type="predicted"/>
<name>A0A9E8NDV7_9BACT</name>
<dbReference type="Proteomes" id="UP001164653">
    <property type="component" value="Chromosome"/>
</dbReference>
<dbReference type="EMBL" id="CP112998">
    <property type="protein sequence ID" value="WAC14935.1"/>
    <property type="molecule type" value="Genomic_DNA"/>
</dbReference>
<sequence>MDQISDILAKPWWQGVSVILTIIGLIIALVQLRKKKLGYLVQFSESVFEEDLGFTNQLSISYKDTVVKSLRVASVKIKNYGFLPIKSEDFHEAIEIKLVGNLRILDCEIKALNPKNLKVQFSIENKSIIINPTLLNSKDTFGVKVIYDGDNAEIDPSCRIVGVSRIKDLELVKQATKDLTVLTFFGVITLYTLLNWTFFVTPDNYGYQVLGCFVILGLLAYTSIYKDDMLANL</sequence>
<evidence type="ECO:0000256" key="1">
    <source>
        <dbReference type="SAM" id="Phobius"/>
    </source>
</evidence>
<dbReference type="AlphaFoldDB" id="A0A9E8NDV7"/>